<dbReference type="AlphaFoldDB" id="A0A8X8IBZ9"/>
<dbReference type="Gene3D" id="1.10.441.10">
    <property type="entry name" value="Phosphomannose Isomerase, domain 2"/>
    <property type="match status" value="1"/>
</dbReference>
<dbReference type="GO" id="GO:0005975">
    <property type="term" value="P:carbohydrate metabolic process"/>
    <property type="evidence" value="ECO:0007669"/>
    <property type="project" value="InterPro"/>
</dbReference>
<dbReference type="PROSITE" id="PS00965">
    <property type="entry name" value="PMI_I_1"/>
    <property type="match status" value="1"/>
</dbReference>
<dbReference type="InterPro" id="IPR014710">
    <property type="entry name" value="RmlC-like_jellyroll"/>
</dbReference>
<evidence type="ECO:0000313" key="11">
    <source>
        <dbReference type="Proteomes" id="UP000198711"/>
    </source>
</evidence>
<evidence type="ECO:0000256" key="2">
    <source>
        <dbReference type="ARBA" id="ARBA00010772"/>
    </source>
</evidence>
<dbReference type="PANTHER" id="PTHR10309:SF0">
    <property type="entry name" value="MANNOSE-6-PHOSPHATE ISOMERASE"/>
    <property type="match status" value="1"/>
</dbReference>
<dbReference type="PRINTS" id="PR00714">
    <property type="entry name" value="MAN6PISMRASE"/>
</dbReference>
<organism evidence="10 11">
    <name type="scientific">Hydrobacter penzbergensis</name>
    <dbReference type="NCBI Taxonomy" id="1235997"/>
    <lineage>
        <taxon>Bacteria</taxon>
        <taxon>Pseudomonadati</taxon>
        <taxon>Bacteroidota</taxon>
        <taxon>Chitinophagia</taxon>
        <taxon>Chitinophagales</taxon>
        <taxon>Chitinophagaceae</taxon>
        <taxon>Hydrobacter</taxon>
    </lineage>
</organism>
<keyword evidence="4 8" id="KW-0479">Metal-binding</keyword>
<dbReference type="InterPro" id="IPR011051">
    <property type="entry name" value="RmlC_Cupin_sf"/>
</dbReference>
<evidence type="ECO:0000256" key="4">
    <source>
        <dbReference type="ARBA" id="ARBA00022723"/>
    </source>
</evidence>
<evidence type="ECO:0000313" key="10">
    <source>
        <dbReference type="EMBL" id="SDW01233.1"/>
    </source>
</evidence>
<evidence type="ECO:0000256" key="5">
    <source>
        <dbReference type="ARBA" id="ARBA00022833"/>
    </source>
</evidence>
<dbReference type="PANTHER" id="PTHR10309">
    <property type="entry name" value="MANNOSE-6-PHOSPHATE ISOMERASE"/>
    <property type="match status" value="1"/>
</dbReference>
<keyword evidence="5 8" id="KW-0862">Zinc</keyword>
<dbReference type="EC" id="5.3.1.8" evidence="3"/>
<dbReference type="EMBL" id="FNNO01000001">
    <property type="protein sequence ID" value="SDW01233.1"/>
    <property type="molecule type" value="Genomic_DNA"/>
</dbReference>
<dbReference type="NCBIfam" id="TIGR00218">
    <property type="entry name" value="manA"/>
    <property type="match status" value="1"/>
</dbReference>
<dbReference type="InterPro" id="IPR018050">
    <property type="entry name" value="Pmannose_isomerase-type1_CS"/>
</dbReference>
<evidence type="ECO:0000259" key="9">
    <source>
        <dbReference type="Pfam" id="PF20511"/>
    </source>
</evidence>
<comment type="caution">
    <text evidence="10">The sequence shown here is derived from an EMBL/GenBank/DDBJ whole genome shotgun (WGS) entry which is preliminary data.</text>
</comment>
<dbReference type="Proteomes" id="UP000198711">
    <property type="component" value="Unassembled WGS sequence"/>
</dbReference>
<name>A0A8X8IBZ9_9BACT</name>
<proteinExistence type="inferred from homology"/>
<dbReference type="InterPro" id="IPR046457">
    <property type="entry name" value="PMI_typeI_cat"/>
</dbReference>
<dbReference type="PIRSF" id="PIRSF001480">
    <property type="entry name" value="Mannose-6-phosphate_isomerase"/>
    <property type="match status" value="1"/>
</dbReference>
<dbReference type="InterPro" id="IPR001250">
    <property type="entry name" value="Man6P_Isoase-1"/>
</dbReference>
<protein>
    <recommendedName>
        <fullName evidence="3">mannose-6-phosphate isomerase</fullName>
        <ecNumber evidence="3">5.3.1.8</ecNumber>
    </recommendedName>
</protein>
<comment type="catalytic activity">
    <reaction evidence="1">
        <text>D-mannose 6-phosphate = D-fructose 6-phosphate</text>
        <dbReference type="Rhea" id="RHEA:12356"/>
        <dbReference type="ChEBI" id="CHEBI:58735"/>
        <dbReference type="ChEBI" id="CHEBI:61527"/>
        <dbReference type="EC" id="5.3.1.8"/>
    </reaction>
</comment>
<dbReference type="GO" id="GO:0005829">
    <property type="term" value="C:cytosol"/>
    <property type="evidence" value="ECO:0007669"/>
    <property type="project" value="TreeGrafter"/>
</dbReference>
<evidence type="ECO:0000256" key="8">
    <source>
        <dbReference type="PIRSR" id="PIRSR001480-2"/>
    </source>
</evidence>
<reference evidence="10 11" key="1">
    <citation type="submission" date="2016-10" db="EMBL/GenBank/DDBJ databases">
        <authorList>
            <person name="Varghese N."/>
            <person name="Submissions S."/>
        </authorList>
    </citation>
    <scope>NUCLEOTIDE SEQUENCE [LARGE SCALE GENOMIC DNA]</scope>
    <source>
        <strain evidence="10 11">DSM 25353</strain>
    </source>
</reference>
<dbReference type="Pfam" id="PF20511">
    <property type="entry name" value="PMI_typeI_cat"/>
    <property type="match status" value="1"/>
</dbReference>
<evidence type="ECO:0000256" key="7">
    <source>
        <dbReference type="PIRSR" id="PIRSR001480-1"/>
    </source>
</evidence>
<dbReference type="InterPro" id="IPR016305">
    <property type="entry name" value="Mannose-6-P_Isomerase"/>
</dbReference>
<feature type="binding site" evidence="8">
    <location>
        <position position="268"/>
    </location>
    <ligand>
        <name>Zn(2+)</name>
        <dbReference type="ChEBI" id="CHEBI:29105"/>
    </ligand>
</feature>
<feature type="binding site" evidence="8">
    <location>
        <position position="103"/>
    </location>
    <ligand>
        <name>Zn(2+)</name>
        <dbReference type="ChEBI" id="CHEBI:29105"/>
    </ligand>
</feature>
<keyword evidence="6 10" id="KW-0413">Isomerase</keyword>
<keyword evidence="11" id="KW-1185">Reference proteome</keyword>
<dbReference type="GO" id="GO:0008270">
    <property type="term" value="F:zinc ion binding"/>
    <property type="evidence" value="ECO:0007669"/>
    <property type="project" value="InterPro"/>
</dbReference>
<evidence type="ECO:0000256" key="6">
    <source>
        <dbReference type="ARBA" id="ARBA00023235"/>
    </source>
</evidence>
<comment type="similarity">
    <text evidence="2">Belongs to the mannose-6-phosphate isomerase type 1 family.</text>
</comment>
<gene>
    <name evidence="10" type="ORF">SAMN05444410_1014</name>
</gene>
<evidence type="ECO:0000256" key="3">
    <source>
        <dbReference type="ARBA" id="ARBA00011956"/>
    </source>
</evidence>
<feature type="binding site" evidence="8">
    <location>
        <position position="140"/>
    </location>
    <ligand>
        <name>Zn(2+)</name>
        <dbReference type="ChEBI" id="CHEBI:29105"/>
    </ligand>
</feature>
<dbReference type="GO" id="GO:0009298">
    <property type="term" value="P:GDP-mannose biosynthetic process"/>
    <property type="evidence" value="ECO:0007669"/>
    <property type="project" value="InterPro"/>
</dbReference>
<feature type="binding site" evidence="8">
    <location>
        <position position="105"/>
    </location>
    <ligand>
        <name>Zn(2+)</name>
        <dbReference type="ChEBI" id="CHEBI:29105"/>
    </ligand>
</feature>
<sequence>MQQQSDKIIRLQGKVQHYAWGGAEFIPGLLGISNEQKKPFAEYWMGAHPSAPSELISSKGNQSLYEAISYHPVTMLGEKVYQAFGELPYLFKVLDVKQMLSIQVHPTKEEAEKGYDAEEAEGIPLNAPHRNYKDRNHKPEVMVALSEFWLLHGFKSKAALEKLLSEVPEFNVFLPYFKKAGVKALYQLVMEMGQAEVSALLATLVKRAIRLKQEGTIDPSHPAWWVAEWYAYQPEGADIDRGIFSIYFFNIVRLSPGQAIFQGAGIPHAYLQGQNIELMANSDNVLRGGLTSKHIDVPELMKHTIFEEVVPEILNGKTVLPGETVYPCPVPDFGISKIELNSGLSYTSRAASLEICIVTDGGALIDNSLVLKRGEAVAMLPGAEYTIYASGPCTIFKAFVPGGSSDVE</sequence>
<accession>A0A8X8IBZ9</accession>
<feature type="domain" description="Phosphomannose isomerase type I catalytic" evidence="9">
    <location>
        <begin position="8"/>
        <end position="155"/>
    </location>
</feature>
<dbReference type="Gene3D" id="2.60.120.10">
    <property type="entry name" value="Jelly Rolls"/>
    <property type="match status" value="2"/>
</dbReference>
<comment type="cofactor">
    <cofactor evidence="8">
        <name>Zn(2+)</name>
        <dbReference type="ChEBI" id="CHEBI:29105"/>
    </cofactor>
    <text evidence="8">Binds 1 zinc ion per subunit.</text>
</comment>
<evidence type="ECO:0000256" key="1">
    <source>
        <dbReference type="ARBA" id="ARBA00000757"/>
    </source>
</evidence>
<dbReference type="SUPFAM" id="SSF51182">
    <property type="entry name" value="RmlC-like cupins"/>
    <property type="match status" value="1"/>
</dbReference>
<dbReference type="CDD" id="cd07011">
    <property type="entry name" value="cupin_PMI_type_I_N"/>
    <property type="match status" value="1"/>
</dbReference>
<feature type="active site" evidence="7">
    <location>
        <position position="287"/>
    </location>
</feature>
<dbReference type="RefSeq" id="WP_092721211.1">
    <property type="nucleotide sequence ID" value="NZ_FNNO01000001.1"/>
</dbReference>
<dbReference type="GO" id="GO:0004476">
    <property type="term" value="F:mannose-6-phosphate isomerase activity"/>
    <property type="evidence" value="ECO:0007669"/>
    <property type="project" value="UniProtKB-EC"/>
</dbReference>